<sequence>MMARARTRRYISVGCTILLLYLIYLNISKLASMDKTKVEVKRNGNILQVVETEADRNHDTKKGHFIEVDGNNIEAGKRYKYRFQMMSLILGNNQLHYKSEPMESSLLHEFSPDIENRVENLFIDGNGTNHQLEFYVISPAILPYKGNIMVVARVWLNYERRYKLDKADQINRWIDNYLFSQMFDGNMKPTSPGEILGIPVPVQYVANAGCSDPKIFNWMGSLMVLFYMTMRDNKGLNIGHLFLLDYDRKILKKPKILDHNIAQIDSNWVPLVVDDTLHFVYTMDPLRVLKCTKEQNMDITCHFIKSIDTTLEKYPFNQNTDFLHGGSSFLPYKKSYYINVALSTLSYKDNQNSTSPLYGAHIVLLKAYPFRIVYVSERLRIHPDLYNNIPIVRNNFIRYPFFHPFGLIVENSDTIDIGIHINDYRSFIVRVTGIETVLDDAIATDSRSGDSIVTSQPRNIQEFVKLSLQKSHLKQKWKIQNENGKEIVS</sequence>
<comment type="caution">
    <text evidence="1">The sequence shown here is derived from an EMBL/GenBank/DDBJ whole genome shotgun (WGS) entry which is preliminary data.</text>
</comment>
<evidence type="ECO:0000313" key="1">
    <source>
        <dbReference type="EMBL" id="CAH1779389.1"/>
    </source>
</evidence>
<protein>
    <submittedName>
        <fullName evidence="1">Uncharacterized protein</fullName>
    </submittedName>
</protein>
<dbReference type="EMBL" id="CAIIXF020000003">
    <property type="protein sequence ID" value="CAH1779389.1"/>
    <property type="molecule type" value="Genomic_DNA"/>
</dbReference>
<name>A0A8J1TT02_OWEFU</name>
<dbReference type="AlphaFoldDB" id="A0A8J1TT02"/>
<dbReference type="Proteomes" id="UP000749559">
    <property type="component" value="Unassembled WGS sequence"/>
</dbReference>
<proteinExistence type="predicted"/>
<accession>A0A8J1TT02</accession>
<evidence type="ECO:0000313" key="2">
    <source>
        <dbReference type="Proteomes" id="UP000749559"/>
    </source>
</evidence>
<gene>
    <name evidence="1" type="ORF">OFUS_LOCUS6203</name>
</gene>
<keyword evidence="2" id="KW-1185">Reference proteome</keyword>
<reference evidence="1" key="1">
    <citation type="submission" date="2022-03" db="EMBL/GenBank/DDBJ databases">
        <authorList>
            <person name="Martin C."/>
        </authorList>
    </citation>
    <scope>NUCLEOTIDE SEQUENCE</scope>
</reference>
<organism evidence="1 2">
    <name type="scientific">Owenia fusiformis</name>
    <name type="common">Polychaete worm</name>
    <dbReference type="NCBI Taxonomy" id="6347"/>
    <lineage>
        <taxon>Eukaryota</taxon>
        <taxon>Metazoa</taxon>
        <taxon>Spiralia</taxon>
        <taxon>Lophotrochozoa</taxon>
        <taxon>Annelida</taxon>
        <taxon>Polychaeta</taxon>
        <taxon>Sedentaria</taxon>
        <taxon>Canalipalpata</taxon>
        <taxon>Sabellida</taxon>
        <taxon>Oweniida</taxon>
        <taxon>Oweniidae</taxon>
        <taxon>Owenia</taxon>
    </lineage>
</organism>
<dbReference type="OrthoDB" id="3631276at2759"/>